<comment type="caution">
    <text evidence="1">The sequence shown here is derived from an EMBL/GenBank/DDBJ whole genome shotgun (WGS) entry which is preliminary data.</text>
</comment>
<accession>A0A2R9SNU2</accession>
<keyword evidence="2" id="KW-1185">Reference proteome</keyword>
<dbReference type="AlphaFoldDB" id="A0A2R9SNU2"/>
<reference evidence="1 2" key="1">
    <citation type="journal article" date="2010" name="BMC Genomics">
        <title>Genome sequence of the pattern forming Paenibacillus vortex bacterium reveals potential for thriving in complex environments.</title>
        <authorList>
            <person name="Sirota-Madi A."/>
            <person name="Olender T."/>
            <person name="Helman Y."/>
            <person name="Ingham C."/>
            <person name="Brainis I."/>
            <person name="Roth D."/>
            <person name="Hagi E."/>
            <person name="Brodsky L."/>
            <person name="Leshkowitz D."/>
            <person name="Galatenko V."/>
            <person name="Nikolaev V."/>
            <person name="Mugasimangalam R.C."/>
            <person name="Bransburg-Zabary S."/>
            <person name="Gutnick D.L."/>
            <person name="Lancet D."/>
            <person name="Ben-Jacob E."/>
        </authorList>
    </citation>
    <scope>NUCLEOTIDE SEQUENCE [LARGE SCALE GENOMIC DNA]</scope>
    <source>
        <strain evidence="1 2">V453</strain>
    </source>
</reference>
<dbReference type="KEGG" id="pvo:PVOR_27225"/>
<evidence type="ECO:0000313" key="1">
    <source>
        <dbReference type="EMBL" id="EFU39001.1"/>
    </source>
</evidence>
<dbReference type="EMBL" id="ADHJ01000044">
    <property type="protein sequence ID" value="EFU39001.1"/>
    <property type="molecule type" value="Genomic_DNA"/>
</dbReference>
<evidence type="ECO:0000313" key="2">
    <source>
        <dbReference type="Proteomes" id="UP000003094"/>
    </source>
</evidence>
<dbReference type="Proteomes" id="UP000003094">
    <property type="component" value="Unassembled WGS sequence"/>
</dbReference>
<name>A0A2R9SNU2_9BACL</name>
<gene>
    <name evidence="1" type="ORF">PVOR_27225</name>
</gene>
<sequence>MGGRLFLFIFDDVLAAAVLELLHKLYKRLSALVRKGIIHRSAQTADAAMAF</sequence>
<organism evidence="1 2">
    <name type="scientific">Paenibacillus vortex V453</name>
    <dbReference type="NCBI Taxonomy" id="715225"/>
    <lineage>
        <taxon>Bacteria</taxon>
        <taxon>Bacillati</taxon>
        <taxon>Bacillota</taxon>
        <taxon>Bacilli</taxon>
        <taxon>Bacillales</taxon>
        <taxon>Paenibacillaceae</taxon>
        <taxon>Paenibacillus</taxon>
    </lineage>
</organism>
<proteinExistence type="predicted"/>
<protein>
    <submittedName>
        <fullName evidence="1">Uncharacterized protein</fullName>
    </submittedName>
</protein>